<dbReference type="PANTHER" id="PTHR43026">
    <property type="entry name" value="2-HYDROXYACID DEHYDROGENASE HOMOLOG 1-RELATED"/>
    <property type="match status" value="1"/>
</dbReference>
<name>A0A2G8T9L8_9BURK</name>
<evidence type="ECO:0000256" key="1">
    <source>
        <dbReference type="ARBA" id="ARBA00005854"/>
    </source>
</evidence>
<keyword evidence="8" id="KW-1185">Reference proteome</keyword>
<organism evidence="7 8">
    <name type="scientific">Massilia eurypsychrophila</name>
    <dbReference type="NCBI Taxonomy" id="1485217"/>
    <lineage>
        <taxon>Bacteria</taxon>
        <taxon>Pseudomonadati</taxon>
        <taxon>Pseudomonadota</taxon>
        <taxon>Betaproteobacteria</taxon>
        <taxon>Burkholderiales</taxon>
        <taxon>Oxalobacteraceae</taxon>
        <taxon>Telluria group</taxon>
        <taxon>Massilia</taxon>
    </lineage>
</organism>
<dbReference type="OrthoDB" id="9805416at2"/>
<dbReference type="PROSITE" id="PS00670">
    <property type="entry name" value="D_2_HYDROXYACID_DH_2"/>
    <property type="match status" value="1"/>
</dbReference>
<dbReference type="PROSITE" id="PS00671">
    <property type="entry name" value="D_2_HYDROXYACID_DH_3"/>
    <property type="match status" value="1"/>
</dbReference>
<dbReference type="Pfam" id="PF02826">
    <property type="entry name" value="2-Hacid_dh_C"/>
    <property type="match status" value="1"/>
</dbReference>
<evidence type="ECO:0000259" key="6">
    <source>
        <dbReference type="Pfam" id="PF02826"/>
    </source>
</evidence>
<sequence>MKIAVFSAQPYDSRFLEEARARHPAGAGVELVCHTESLTLQSVALGQGCGAVCAFVNDVLDAPVLEALAALGVGAILMRCAGYNNVDVAAAKRLGLFVARIPSYSPESVAEHTLALILTLNRQTHRAYARVREGNFSLDGLLGSTLHGKTVGLVGLGKIGLAAARIFNGFGCRVLAFDPQPSPQFAALGAIATLPDLLAEADIVSLHCPLNAATHHLIDAAALARMKPGAMLVNTSRGALIDTSAVIEALIARRLGALAIDVYEQENELFFQDRSAEIITDDVFQRLMTFPNVLVTGHQGFFTREAMREIAETTFDNLACFVAGSPCANQVPETVAKPPDVQCMAPTQLPTS</sequence>
<evidence type="ECO:0000259" key="5">
    <source>
        <dbReference type="Pfam" id="PF00389"/>
    </source>
</evidence>
<evidence type="ECO:0000256" key="2">
    <source>
        <dbReference type="ARBA" id="ARBA00023002"/>
    </source>
</evidence>
<proteinExistence type="inferred from homology"/>
<comment type="similarity">
    <text evidence="1 4">Belongs to the D-isomer specific 2-hydroxyacid dehydrogenase family.</text>
</comment>
<dbReference type="Pfam" id="PF00389">
    <property type="entry name" value="2-Hacid_dh"/>
    <property type="match status" value="1"/>
</dbReference>
<evidence type="ECO:0000256" key="4">
    <source>
        <dbReference type="RuleBase" id="RU003719"/>
    </source>
</evidence>
<dbReference type="Gene3D" id="3.40.50.720">
    <property type="entry name" value="NAD(P)-binding Rossmann-like Domain"/>
    <property type="match status" value="2"/>
</dbReference>
<dbReference type="EMBL" id="PDOC01000022">
    <property type="protein sequence ID" value="PIL42673.1"/>
    <property type="molecule type" value="Genomic_DNA"/>
</dbReference>
<reference evidence="7 8" key="1">
    <citation type="submission" date="2017-10" db="EMBL/GenBank/DDBJ databases">
        <title>Massilia psychrophilum sp. nov., a novel purple-pigmented bacterium isolated from Tianshan glacier, Xinjiang Municipality, China.</title>
        <authorList>
            <person name="Wang H."/>
        </authorList>
    </citation>
    <scope>NUCLEOTIDE SEQUENCE [LARGE SCALE GENOMIC DNA]</scope>
    <source>
        <strain evidence="7 8">JCM 30074</strain>
    </source>
</reference>
<dbReference type="InterPro" id="IPR036291">
    <property type="entry name" value="NAD(P)-bd_dom_sf"/>
</dbReference>
<keyword evidence="2 4" id="KW-0560">Oxidoreductase</keyword>
<evidence type="ECO:0000313" key="7">
    <source>
        <dbReference type="EMBL" id="PIL42673.1"/>
    </source>
</evidence>
<dbReference type="InterPro" id="IPR058205">
    <property type="entry name" value="D-LDH-like"/>
</dbReference>
<dbReference type="CDD" id="cd12183">
    <property type="entry name" value="LDH_like_2"/>
    <property type="match status" value="1"/>
</dbReference>
<dbReference type="GO" id="GO:0051287">
    <property type="term" value="F:NAD binding"/>
    <property type="evidence" value="ECO:0007669"/>
    <property type="project" value="InterPro"/>
</dbReference>
<keyword evidence="3" id="KW-0520">NAD</keyword>
<dbReference type="InterPro" id="IPR029753">
    <property type="entry name" value="D-isomer_DH_CS"/>
</dbReference>
<dbReference type="SUPFAM" id="SSF52283">
    <property type="entry name" value="Formate/glycerate dehydrogenase catalytic domain-like"/>
    <property type="match status" value="1"/>
</dbReference>
<evidence type="ECO:0000313" key="8">
    <source>
        <dbReference type="Proteomes" id="UP000230390"/>
    </source>
</evidence>
<dbReference type="GO" id="GO:0008720">
    <property type="term" value="F:D-lactate dehydrogenase (NAD+) activity"/>
    <property type="evidence" value="ECO:0007669"/>
    <property type="project" value="TreeGrafter"/>
</dbReference>
<dbReference type="InterPro" id="IPR006139">
    <property type="entry name" value="D-isomer_2_OHA_DH_cat_dom"/>
</dbReference>
<dbReference type="InterPro" id="IPR006140">
    <property type="entry name" value="D-isomer_DH_NAD-bd"/>
</dbReference>
<accession>A0A2G8T9L8</accession>
<gene>
    <name evidence="7" type="ORF">CR105_22750</name>
</gene>
<evidence type="ECO:0000256" key="3">
    <source>
        <dbReference type="ARBA" id="ARBA00023027"/>
    </source>
</evidence>
<dbReference type="Proteomes" id="UP000230390">
    <property type="component" value="Unassembled WGS sequence"/>
</dbReference>
<dbReference type="PANTHER" id="PTHR43026:SF1">
    <property type="entry name" value="2-HYDROXYACID DEHYDROGENASE HOMOLOG 1-RELATED"/>
    <property type="match status" value="1"/>
</dbReference>
<dbReference type="SUPFAM" id="SSF51735">
    <property type="entry name" value="NAD(P)-binding Rossmann-fold domains"/>
    <property type="match status" value="1"/>
</dbReference>
<protein>
    <submittedName>
        <fullName evidence="7">Hydroxyacid dehydrogenase</fullName>
    </submittedName>
</protein>
<feature type="domain" description="D-isomer specific 2-hydroxyacid dehydrogenase NAD-binding" evidence="6">
    <location>
        <begin position="114"/>
        <end position="300"/>
    </location>
</feature>
<feature type="domain" description="D-isomer specific 2-hydroxyacid dehydrogenase catalytic" evidence="5">
    <location>
        <begin position="3"/>
        <end position="331"/>
    </location>
</feature>
<dbReference type="RefSeq" id="WP_099792511.1">
    <property type="nucleotide sequence ID" value="NZ_JBHLYV010000030.1"/>
</dbReference>
<comment type="caution">
    <text evidence="7">The sequence shown here is derived from an EMBL/GenBank/DDBJ whole genome shotgun (WGS) entry which is preliminary data.</text>
</comment>
<dbReference type="AlphaFoldDB" id="A0A2G8T9L8"/>